<keyword evidence="11" id="KW-1185">Reference proteome</keyword>
<evidence type="ECO:0000256" key="5">
    <source>
        <dbReference type="ARBA" id="ARBA00022989"/>
    </source>
</evidence>
<evidence type="ECO:0000256" key="1">
    <source>
        <dbReference type="ARBA" id="ARBA00004651"/>
    </source>
</evidence>
<keyword evidence="6 7" id="KW-0472">Membrane</keyword>
<accession>A0ABM7PSE8</accession>
<dbReference type="InterPro" id="IPR017871">
    <property type="entry name" value="ABC_transporter-like_CS"/>
</dbReference>
<dbReference type="Pfam" id="PF00664">
    <property type="entry name" value="ABC_membrane"/>
    <property type="match status" value="1"/>
</dbReference>
<dbReference type="RefSeq" id="WP_229231912.1">
    <property type="nucleotide sequence ID" value="NZ_AP024525.1"/>
</dbReference>
<feature type="transmembrane region" description="Helical" evidence="7">
    <location>
        <begin position="157"/>
        <end position="180"/>
    </location>
</feature>
<dbReference type="InterPro" id="IPR003593">
    <property type="entry name" value="AAA+_ATPase"/>
</dbReference>
<dbReference type="PROSITE" id="PS00211">
    <property type="entry name" value="ABC_TRANSPORTER_1"/>
    <property type="match status" value="1"/>
</dbReference>
<evidence type="ECO:0000256" key="2">
    <source>
        <dbReference type="ARBA" id="ARBA00022692"/>
    </source>
</evidence>
<dbReference type="PROSITE" id="PS50893">
    <property type="entry name" value="ABC_TRANSPORTER_2"/>
    <property type="match status" value="1"/>
</dbReference>
<dbReference type="CDD" id="cd18548">
    <property type="entry name" value="ABC_6TM_Tm287_like"/>
    <property type="match status" value="1"/>
</dbReference>
<feature type="transmembrane region" description="Helical" evidence="7">
    <location>
        <begin position="237"/>
        <end position="260"/>
    </location>
</feature>
<feature type="transmembrane region" description="Helical" evidence="7">
    <location>
        <begin position="127"/>
        <end position="151"/>
    </location>
</feature>
<feature type="transmembrane region" description="Helical" evidence="7">
    <location>
        <begin position="54"/>
        <end position="78"/>
    </location>
</feature>
<dbReference type="InterPro" id="IPR036640">
    <property type="entry name" value="ABC1_TM_sf"/>
</dbReference>
<proteinExistence type="predicted"/>
<evidence type="ECO:0000256" key="6">
    <source>
        <dbReference type="ARBA" id="ARBA00023136"/>
    </source>
</evidence>
<dbReference type="SUPFAM" id="SSF90123">
    <property type="entry name" value="ABC transporter transmembrane region"/>
    <property type="match status" value="1"/>
</dbReference>
<evidence type="ECO:0000256" key="3">
    <source>
        <dbReference type="ARBA" id="ARBA00022741"/>
    </source>
</evidence>
<evidence type="ECO:0000259" key="8">
    <source>
        <dbReference type="PROSITE" id="PS50893"/>
    </source>
</evidence>
<dbReference type="Proteomes" id="UP001319861">
    <property type="component" value="Chromosome"/>
</dbReference>
<name>A0ABM7PSE8_SINCY</name>
<dbReference type="PANTHER" id="PTHR43394">
    <property type="entry name" value="ATP-DEPENDENT PERMEASE MDL1, MITOCHONDRIAL"/>
    <property type="match status" value="1"/>
</dbReference>
<dbReference type="InterPro" id="IPR003439">
    <property type="entry name" value="ABC_transporter-like_ATP-bd"/>
</dbReference>
<gene>
    <name evidence="10" type="ORF">SCMU_09820</name>
</gene>
<dbReference type="PROSITE" id="PS50929">
    <property type="entry name" value="ABC_TM1F"/>
    <property type="match status" value="1"/>
</dbReference>
<dbReference type="GO" id="GO:0005524">
    <property type="term" value="F:ATP binding"/>
    <property type="evidence" value="ECO:0007669"/>
    <property type="project" value="UniProtKB-KW"/>
</dbReference>
<comment type="subcellular location">
    <subcellularLocation>
        <location evidence="1">Cell membrane</location>
        <topology evidence="1">Multi-pass membrane protein</topology>
    </subcellularLocation>
</comment>
<feature type="domain" description="ABC transporter" evidence="8">
    <location>
        <begin position="334"/>
        <end position="569"/>
    </location>
</feature>
<dbReference type="SUPFAM" id="SSF52540">
    <property type="entry name" value="P-loop containing nucleoside triphosphate hydrolases"/>
    <property type="match status" value="1"/>
</dbReference>
<evidence type="ECO:0000256" key="4">
    <source>
        <dbReference type="ARBA" id="ARBA00022840"/>
    </source>
</evidence>
<dbReference type="SMART" id="SM00382">
    <property type="entry name" value="AAA"/>
    <property type="match status" value="1"/>
</dbReference>
<organism evidence="10 11">
    <name type="scientific">Sinomonas cyclohexanicum</name>
    <name type="common">Corynebacterium cyclohexanicum</name>
    <dbReference type="NCBI Taxonomy" id="322009"/>
    <lineage>
        <taxon>Bacteria</taxon>
        <taxon>Bacillati</taxon>
        <taxon>Actinomycetota</taxon>
        <taxon>Actinomycetes</taxon>
        <taxon>Micrococcales</taxon>
        <taxon>Micrococcaceae</taxon>
        <taxon>Sinomonas</taxon>
    </lineage>
</organism>
<dbReference type="EMBL" id="AP024525">
    <property type="protein sequence ID" value="BCT75140.1"/>
    <property type="molecule type" value="Genomic_DNA"/>
</dbReference>
<sequence>MLLTLIRRYSARYWPWILAVVVFQLATTIATLYLPSINAQIIDQGVAKGDTDYIWRQGALMLGIALAQVVTAIAAVYFGSKTAMAFGRDLREGVFRKVTSFSAQDLQRFGAPTLITRGTNDVQQVQMVMLMGLNFMVSAPIMCVGGIIMALNEDAGLSWLVWVSVGVLFAVVGFLVYLLMPLFRKMQGRIDSINGVLREQIIGIRVVRAFVRERFEEDRFAEANKSLTDISLKVGQIFVLMFPIIMLLLQAATAAVLFFGGHRVDSGDMQVGSLTAFMQYLLQILMAVMMGTFMAMMIPRASVCADRIGEVFKAEDSMHDPEQPVVPERSEGVVEFRNVSFAYPGAEAPVLSGISFTARPGQTVAIVGSTGSGKTTLLNLVPRLYDAAEGEVLLDGVPVAQMPRTEITSRVSMVPQRPYLFSGTVAHNLRFGDESAPDAQLWQALEVAQGAEFVRAKENGLESPISQGGTNVSGGQRQRLCIARAVVADPKVYLFDDSFSALDVETEARLRHALREHTREATVIVVAQRVSTIIGADQILVLDDGKIVDRGTHAELLETSPTYQEIVQSQISAEEVASAAGAGTGEPA</sequence>
<evidence type="ECO:0000313" key="10">
    <source>
        <dbReference type="EMBL" id="BCT75140.1"/>
    </source>
</evidence>
<dbReference type="InterPro" id="IPR027417">
    <property type="entry name" value="P-loop_NTPase"/>
</dbReference>
<keyword evidence="3" id="KW-0547">Nucleotide-binding</keyword>
<feature type="transmembrane region" description="Helical" evidence="7">
    <location>
        <begin position="280"/>
        <end position="298"/>
    </location>
</feature>
<protein>
    <submittedName>
        <fullName evidence="10">Multidrug ABC transporter ATP-binding protein</fullName>
    </submittedName>
</protein>
<keyword evidence="4 10" id="KW-0067">ATP-binding</keyword>
<evidence type="ECO:0000313" key="11">
    <source>
        <dbReference type="Proteomes" id="UP001319861"/>
    </source>
</evidence>
<dbReference type="Pfam" id="PF00005">
    <property type="entry name" value="ABC_tran"/>
    <property type="match status" value="1"/>
</dbReference>
<dbReference type="Gene3D" id="1.20.1560.10">
    <property type="entry name" value="ABC transporter type 1, transmembrane domain"/>
    <property type="match status" value="1"/>
</dbReference>
<dbReference type="InterPro" id="IPR011527">
    <property type="entry name" value="ABC1_TM_dom"/>
</dbReference>
<evidence type="ECO:0000259" key="9">
    <source>
        <dbReference type="PROSITE" id="PS50929"/>
    </source>
</evidence>
<feature type="transmembrane region" description="Helical" evidence="7">
    <location>
        <begin position="12"/>
        <end position="34"/>
    </location>
</feature>
<dbReference type="Gene3D" id="3.40.50.300">
    <property type="entry name" value="P-loop containing nucleotide triphosphate hydrolases"/>
    <property type="match status" value="1"/>
</dbReference>
<evidence type="ECO:0000256" key="7">
    <source>
        <dbReference type="SAM" id="Phobius"/>
    </source>
</evidence>
<keyword evidence="5 7" id="KW-1133">Transmembrane helix</keyword>
<dbReference type="InterPro" id="IPR039421">
    <property type="entry name" value="Type_1_exporter"/>
</dbReference>
<keyword evidence="2 7" id="KW-0812">Transmembrane</keyword>
<reference evidence="10 11" key="1">
    <citation type="journal article" date="2021" name="J. Biosci. Bioeng.">
        <title>Identification and characterization of a chc gene cluster responsible for the aromatization pathway of cyclohexanecarboxylate degradation in Sinomonas cyclohexanicum ATCC 51369.</title>
        <authorList>
            <person name="Yamamoto T."/>
            <person name="Hasegawa Y."/>
            <person name="Lau P.C.K."/>
            <person name="Iwaki H."/>
        </authorList>
    </citation>
    <scope>NUCLEOTIDE SEQUENCE [LARGE SCALE GENOMIC DNA]</scope>
    <source>
        <strain evidence="10 11">ATCC 51369</strain>
    </source>
</reference>
<dbReference type="PANTHER" id="PTHR43394:SF1">
    <property type="entry name" value="ATP-BINDING CASSETTE SUB-FAMILY B MEMBER 10, MITOCHONDRIAL"/>
    <property type="match status" value="1"/>
</dbReference>
<feature type="domain" description="ABC transmembrane type-1" evidence="9">
    <location>
        <begin position="18"/>
        <end position="300"/>
    </location>
</feature>